<dbReference type="AlphaFoldDB" id="A0A1N6EM59"/>
<dbReference type="Proteomes" id="UP000185192">
    <property type="component" value="Unassembled WGS sequence"/>
</dbReference>
<dbReference type="Gene3D" id="3.30.1460.10">
    <property type="match status" value="1"/>
</dbReference>
<feature type="chain" id="PRO_5012252556" description="Sensory transduction regulator" evidence="2">
    <location>
        <begin position="28"/>
        <end position="221"/>
    </location>
</feature>
<feature type="compositionally biased region" description="Low complexity" evidence="1">
    <location>
        <begin position="25"/>
        <end position="46"/>
    </location>
</feature>
<keyword evidence="2" id="KW-0732">Signal</keyword>
<dbReference type="PROSITE" id="PS51257">
    <property type="entry name" value="PROKAR_LIPOPROTEIN"/>
    <property type="match status" value="1"/>
</dbReference>
<feature type="region of interest" description="Disordered" evidence="1">
    <location>
        <begin position="25"/>
        <end position="68"/>
    </location>
</feature>
<keyword evidence="4" id="KW-1185">Reference proteome</keyword>
<feature type="signal peptide" evidence="2">
    <location>
        <begin position="1"/>
        <end position="27"/>
    </location>
</feature>
<sequence length="221" mass="23893">MKIHRTNLPLSGLLASSLFLASACAQAQSDPAAEEPAAPAESGEQSLTPEEEFAQSDPGQTSREPSEEAKAALAMIGAALKKIDDEIEPDGNNWQFQLGEHIVLVVTDPIAERMRIMIPIIPSEQLSTELLQRLMQANFDSALDARYGVAQNLLWGTYIHPLTSLEEAEFLSGLSQTVAIVKNFGTSFSSGAAVFGGGDSQGIIENQLEELIREREKANRI</sequence>
<proteinExistence type="predicted"/>
<name>A0A1N6EM59_9SPHN</name>
<protein>
    <recommendedName>
        <fullName evidence="5">Sensory transduction regulator</fullName>
    </recommendedName>
</protein>
<evidence type="ECO:0008006" key="5">
    <source>
        <dbReference type="Google" id="ProtNLM"/>
    </source>
</evidence>
<dbReference type="RefSeq" id="WP_074205097.1">
    <property type="nucleotide sequence ID" value="NZ_FSQW01000002.1"/>
</dbReference>
<organism evidence="3 4">
    <name type="scientific">Parasphingorhabdus marina DSM 22363</name>
    <dbReference type="NCBI Taxonomy" id="1123272"/>
    <lineage>
        <taxon>Bacteria</taxon>
        <taxon>Pseudomonadati</taxon>
        <taxon>Pseudomonadota</taxon>
        <taxon>Alphaproteobacteria</taxon>
        <taxon>Sphingomonadales</taxon>
        <taxon>Sphingomonadaceae</taxon>
        <taxon>Parasphingorhabdus</taxon>
    </lineage>
</organism>
<gene>
    <name evidence="3" type="ORF">SAMN02745824_1993</name>
</gene>
<dbReference type="STRING" id="1123272.SAMN02745824_1993"/>
<dbReference type="OrthoDB" id="571431at2"/>
<reference evidence="4" key="1">
    <citation type="submission" date="2016-11" db="EMBL/GenBank/DDBJ databases">
        <authorList>
            <person name="Varghese N."/>
            <person name="Submissions S."/>
        </authorList>
    </citation>
    <scope>NUCLEOTIDE SEQUENCE [LARGE SCALE GENOMIC DNA]</scope>
    <source>
        <strain evidence="4">DSM 22363</strain>
    </source>
</reference>
<evidence type="ECO:0000256" key="2">
    <source>
        <dbReference type="SAM" id="SignalP"/>
    </source>
</evidence>
<evidence type="ECO:0000313" key="4">
    <source>
        <dbReference type="Proteomes" id="UP000185192"/>
    </source>
</evidence>
<dbReference type="SUPFAM" id="SSF69635">
    <property type="entry name" value="Type III secretory system chaperone-like"/>
    <property type="match status" value="1"/>
</dbReference>
<dbReference type="EMBL" id="FSQW01000002">
    <property type="protein sequence ID" value="SIN84047.1"/>
    <property type="molecule type" value="Genomic_DNA"/>
</dbReference>
<evidence type="ECO:0000256" key="1">
    <source>
        <dbReference type="SAM" id="MobiDB-lite"/>
    </source>
</evidence>
<accession>A0A1N6EM59</accession>
<evidence type="ECO:0000313" key="3">
    <source>
        <dbReference type="EMBL" id="SIN84047.1"/>
    </source>
</evidence>